<dbReference type="Pfam" id="PF00623">
    <property type="entry name" value="RNA_pol_Rpb1_2"/>
    <property type="match status" value="1"/>
</dbReference>
<dbReference type="EMBL" id="AM180622">
    <property type="protein sequence ID" value="CAJ57280.1"/>
    <property type="molecule type" value="Genomic_DNA"/>
</dbReference>
<reference evidence="10" key="1">
    <citation type="journal article" date="2006" name="Yeast">
        <title>Autonomous cytoplasmic linear plasmid pPac1-1 of Pichia acaciae: molecular structure and expression studies.</title>
        <authorList>
            <person name="Jeske S."/>
            <person name="Meinhardt F."/>
        </authorList>
    </citation>
    <scope>NUCLEOTIDE SEQUENCE</scope>
    <source>
        <strain evidence="10">NRRL Y-18665</strain>
        <plasmid evidence="10">pPac1-1</plasmid>
    </source>
</reference>
<dbReference type="GO" id="GO:0032549">
    <property type="term" value="F:ribonucleoside binding"/>
    <property type="evidence" value="ECO:0007669"/>
    <property type="project" value="InterPro"/>
</dbReference>
<dbReference type="Gene3D" id="2.40.270.10">
    <property type="entry name" value="DNA-directed RNA polymerase, subunit 2, domain 6"/>
    <property type="match status" value="2"/>
</dbReference>
<dbReference type="GO" id="GO:0003677">
    <property type="term" value="F:DNA binding"/>
    <property type="evidence" value="ECO:0007669"/>
    <property type="project" value="InterPro"/>
</dbReference>
<keyword evidence="6" id="KW-0804">Transcription</keyword>
<dbReference type="Pfam" id="PF00562">
    <property type="entry name" value="RNA_pol_Rpb2_6"/>
    <property type="match status" value="2"/>
</dbReference>
<dbReference type="PANTHER" id="PTHR20856">
    <property type="entry name" value="DNA-DIRECTED RNA POLYMERASE I SUBUNIT 2"/>
    <property type="match status" value="1"/>
</dbReference>
<dbReference type="InterPro" id="IPR000722">
    <property type="entry name" value="RNA_pol_asu"/>
</dbReference>
<evidence type="ECO:0000256" key="1">
    <source>
        <dbReference type="ARBA" id="ARBA00006835"/>
    </source>
</evidence>
<dbReference type="InterPro" id="IPR007121">
    <property type="entry name" value="RNA_pol_bsu_CS"/>
</dbReference>
<comment type="catalytic activity">
    <reaction evidence="7">
        <text>RNA(n) + a ribonucleoside 5'-triphosphate = RNA(n+1) + diphosphate</text>
        <dbReference type="Rhea" id="RHEA:21248"/>
        <dbReference type="Rhea" id="RHEA-COMP:14527"/>
        <dbReference type="Rhea" id="RHEA-COMP:17342"/>
        <dbReference type="ChEBI" id="CHEBI:33019"/>
        <dbReference type="ChEBI" id="CHEBI:61557"/>
        <dbReference type="ChEBI" id="CHEBI:140395"/>
        <dbReference type="EC" id="2.7.7.6"/>
    </reaction>
</comment>
<evidence type="ECO:0000256" key="4">
    <source>
        <dbReference type="ARBA" id="ARBA00022679"/>
    </source>
</evidence>
<evidence type="ECO:0000256" key="8">
    <source>
        <dbReference type="RuleBase" id="RU000434"/>
    </source>
</evidence>
<dbReference type="AlphaFoldDB" id="Q2P9T0"/>
<dbReference type="Gene3D" id="3.90.1100.10">
    <property type="match status" value="1"/>
</dbReference>
<accession>Q2P9T0</accession>
<keyword evidence="5" id="KW-0548">Nucleotidyltransferase</keyword>
<dbReference type="InterPro" id="IPR037033">
    <property type="entry name" value="DNA-dir_RNAP_su2_hyb_sf"/>
</dbReference>
<dbReference type="InterPro" id="IPR006592">
    <property type="entry name" value="RNA_pol_N"/>
</dbReference>
<dbReference type="InterPro" id="IPR015712">
    <property type="entry name" value="DNA-dir_RNA_pol_su2"/>
</dbReference>
<dbReference type="GO" id="GO:0003899">
    <property type="term" value="F:DNA-directed RNA polymerase activity"/>
    <property type="evidence" value="ECO:0007669"/>
    <property type="project" value="UniProtKB-EC"/>
</dbReference>
<dbReference type="EC" id="2.7.7.6" evidence="2"/>
<keyword evidence="3" id="KW-0240">DNA-directed RNA polymerase</keyword>
<protein>
    <recommendedName>
        <fullName evidence="2">DNA-directed RNA polymerase</fullName>
        <ecNumber evidence="2">2.7.7.6</ecNumber>
    </recommendedName>
</protein>
<geneLocation type="plasmid" evidence="10">
    <name>pPac1-1</name>
</geneLocation>
<evidence type="ECO:0000256" key="2">
    <source>
        <dbReference type="ARBA" id="ARBA00012418"/>
    </source>
</evidence>
<feature type="domain" description="RNA polymerase N-terminal" evidence="9">
    <location>
        <begin position="674"/>
        <end position="901"/>
    </location>
</feature>
<dbReference type="SUPFAM" id="SSF64484">
    <property type="entry name" value="beta and beta-prime subunits of DNA dependent RNA-polymerase"/>
    <property type="match status" value="2"/>
</dbReference>
<evidence type="ECO:0000313" key="10">
    <source>
        <dbReference type="EMBL" id="CAJ57280.1"/>
    </source>
</evidence>
<dbReference type="PROSITE" id="PS01166">
    <property type="entry name" value="RNA_POL_BETA"/>
    <property type="match status" value="1"/>
</dbReference>
<evidence type="ECO:0000256" key="5">
    <source>
        <dbReference type="ARBA" id="ARBA00022695"/>
    </source>
</evidence>
<dbReference type="Pfam" id="PF04565">
    <property type="entry name" value="RNA_pol_Rpb2_3"/>
    <property type="match status" value="1"/>
</dbReference>
<dbReference type="InterPro" id="IPR007120">
    <property type="entry name" value="DNA-dir_RNAP_su2_dom"/>
</dbReference>
<name>Q2P9T0_9ASCO</name>
<comment type="similarity">
    <text evidence="1 8">Belongs to the RNA polymerase beta chain family.</text>
</comment>
<evidence type="ECO:0000256" key="6">
    <source>
        <dbReference type="ARBA" id="ARBA00023163"/>
    </source>
</evidence>
<dbReference type="InterPro" id="IPR007645">
    <property type="entry name" value="RNA_pol_Rpb2_3"/>
</dbReference>
<dbReference type="GO" id="GO:0006351">
    <property type="term" value="P:DNA-templated transcription"/>
    <property type="evidence" value="ECO:0007669"/>
    <property type="project" value="InterPro"/>
</dbReference>
<evidence type="ECO:0000256" key="7">
    <source>
        <dbReference type="ARBA" id="ARBA00048552"/>
    </source>
</evidence>
<evidence type="ECO:0000259" key="9">
    <source>
        <dbReference type="SMART" id="SM00663"/>
    </source>
</evidence>
<dbReference type="SMART" id="SM00663">
    <property type="entry name" value="RPOLA_N"/>
    <property type="match status" value="1"/>
</dbReference>
<dbReference type="GO" id="GO:0000428">
    <property type="term" value="C:DNA-directed RNA polymerase complex"/>
    <property type="evidence" value="ECO:0007669"/>
    <property type="project" value="UniProtKB-KW"/>
</dbReference>
<proteinExistence type="inferred from homology"/>
<keyword evidence="10" id="KW-0614">Plasmid</keyword>
<sequence>MNETDFGQIKIYEDLFHDLDVKTIKGNPTSCIKNNTSYCGLYNGKELPIMIGSKFDKYENPLGIKGYFIIDGICKSINNIKYNQQPKFSKDRVILSDYSTIYIDDIFNFYIKNKKSKYKWYLPLNWRDIVKYSNHKNKLYKNLEIINKVTNKTSNSIKNEVDLIHLCYMFECWFDLRKPPKNNYRLLTAGEILKNCVDNNRDIIKYFRTNTWDIKNIYNVNTISEDMKHYNIYSDIEAIRRITLSKNRELVDKDDRTVKMEDKYKICPVQTSDGAICGTVNYLCKGATIKNIVKDIDYIKGNKIHLFINNIYKGKIDSLKLTSYNDYILFKTEHIYYVYNDYGYINKGNNILSITASTINNIYNNPPIRSMFGCSMLKQSLMVDDRNLRYLLKDSKFLVNNIDRKINVGIMTWFGYNIEDGLVISESLAKKFKYKRTKIYRHNNIKIINCYIKINNEVKKGDALYKIFNEEEIKTVEIIYSEIDGIVEKLYFSDDFIEIIISKEKNIIEGDKMTSIHGQKGVVSKIESDDCMPYYYNENNEKVILELLINPHAFPTRMTMGQIIEMGDKKEYVYIKDVKILNKILVGKCKYYTLRHQVDDKLQYRNKGSYDIITKQPSSSIKNSGGIRFGQMERDILIGLNAFKTIREIWNIDKTITYCCPKSGIINPDCCKQEIEVNQYLLICLSILRALDYDIQIKDNKYKISKLNRSILKDTKEIKFGDIDPTDVRIYKDIIMLPICLRSTRLNKLYISHFKYNNKKDAILKETKSLLKSKKGYYHTLVEGHKIDRCIRSVITPNPELEIDEVEIPIECNIGCEYGLLNRQPSLNSESLKLVKLKLGNKKTISFNPLLCKSFNADFDGDEMNIYGLHNDDSINELKEKITITPSKTQDYILGDLKEITYYGLTADKEGIRFMIEKESKGKDFNYEHIFHKISEDINENYYEGLTEENWYKLAIIARESIISIALNTPITGHLQSLCIQKII</sequence>
<keyword evidence="4" id="KW-0808">Transferase</keyword>
<dbReference type="Gene3D" id="2.40.40.20">
    <property type="match status" value="1"/>
</dbReference>
<organism evidence="10">
    <name type="scientific">Millerozyma acaciae</name>
    <dbReference type="NCBI Taxonomy" id="28986"/>
    <lineage>
        <taxon>Eukaryota</taxon>
        <taxon>Fungi</taxon>
        <taxon>Dikarya</taxon>
        <taxon>Ascomycota</taxon>
        <taxon>Saccharomycotina</taxon>
        <taxon>Pichiomycetes</taxon>
        <taxon>Debaryomycetaceae</taxon>
        <taxon>Millerozyma</taxon>
    </lineage>
</organism>
<evidence type="ECO:0000256" key="3">
    <source>
        <dbReference type="ARBA" id="ARBA00022478"/>
    </source>
</evidence>